<keyword evidence="1" id="KW-0547">Nucleotide-binding</keyword>
<reference evidence="4" key="1">
    <citation type="submission" date="2016-09" db="EMBL/GenBank/DDBJ databases">
        <title>Genome sequence of Chlorobaculum limnaeum.</title>
        <authorList>
            <person name="Liu Z."/>
            <person name="Tank M."/>
            <person name="Bryant D.A."/>
        </authorList>
    </citation>
    <scope>NUCLEOTIDE SEQUENCE [LARGE SCALE GENOMIC DNA]</scope>
    <source>
        <strain evidence="4">DSM 1677</strain>
    </source>
</reference>
<dbReference type="PANTHER" id="PTHR43582:SF2">
    <property type="entry name" value="LINEARMYCIN RESISTANCE ATP-BINDING PROTEIN LNRL"/>
    <property type="match status" value="1"/>
</dbReference>
<gene>
    <name evidence="4" type="ORF">BIU88_00720</name>
</gene>
<evidence type="ECO:0000256" key="2">
    <source>
        <dbReference type="ARBA" id="ARBA00022840"/>
    </source>
</evidence>
<dbReference type="RefSeq" id="WP_069808531.1">
    <property type="nucleotide sequence ID" value="NZ_CP017305.1"/>
</dbReference>
<dbReference type="EMBL" id="CP017305">
    <property type="protein sequence ID" value="AOS82800.1"/>
    <property type="molecule type" value="Genomic_DNA"/>
</dbReference>
<dbReference type="InterPro" id="IPR003439">
    <property type="entry name" value="ABC_transporter-like_ATP-bd"/>
</dbReference>
<dbReference type="InterPro" id="IPR017871">
    <property type="entry name" value="ABC_transporter-like_CS"/>
</dbReference>
<dbReference type="OrthoDB" id="9785229at2"/>
<dbReference type="InterPro" id="IPR027417">
    <property type="entry name" value="P-loop_NTPase"/>
</dbReference>
<feature type="domain" description="ABC transporter" evidence="3">
    <location>
        <begin position="10"/>
        <end position="241"/>
    </location>
</feature>
<proteinExistence type="predicted"/>
<dbReference type="Gene3D" id="3.40.50.300">
    <property type="entry name" value="P-loop containing nucleotide triphosphate hydrolases"/>
    <property type="match status" value="1"/>
</dbReference>
<keyword evidence="5" id="KW-1185">Reference proteome</keyword>
<dbReference type="CDD" id="cd03265">
    <property type="entry name" value="ABC_DrrA"/>
    <property type="match status" value="1"/>
</dbReference>
<dbReference type="SUPFAM" id="SSF52540">
    <property type="entry name" value="P-loop containing nucleoside triphosphate hydrolases"/>
    <property type="match status" value="1"/>
</dbReference>
<evidence type="ECO:0000256" key="1">
    <source>
        <dbReference type="ARBA" id="ARBA00022741"/>
    </source>
</evidence>
<dbReference type="STRING" id="274537.BIU88_00720"/>
<dbReference type="PROSITE" id="PS00211">
    <property type="entry name" value="ABC_TRANSPORTER_1"/>
    <property type="match status" value="1"/>
</dbReference>
<accession>A0A1D8CVD7</accession>
<dbReference type="AlphaFoldDB" id="A0A1D8CVD7"/>
<dbReference type="KEGG" id="clz:BIU88_00720"/>
<dbReference type="InterPro" id="IPR003593">
    <property type="entry name" value="AAA+_ATPase"/>
</dbReference>
<evidence type="ECO:0000259" key="3">
    <source>
        <dbReference type="PROSITE" id="PS50893"/>
    </source>
</evidence>
<dbReference type="Proteomes" id="UP000095185">
    <property type="component" value="Chromosome"/>
</dbReference>
<evidence type="ECO:0000313" key="5">
    <source>
        <dbReference type="Proteomes" id="UP000095185"/>
    </source>
</evidence>
<dbReference type="SMART" id="SM00382">
    <property type="entry name" value="AAA"/>
    <property type="match status" value="1"/>
</dbReference>
<protein>
    <submittedName>
        <fullName evidence="4">Multidrug ABC transporter ATP-binding protein</fullName>
    </submittedName>
</protein>
<organism evidence="4 5">
    <name type="scientific">Chlorobaculum limnaeum</name>
    <dbReference type="NCBI Taxonomy" id="274537"/>
    <lineage>
        <taxon>Bacteria</taxon>
        <taxon>Pseudomonadati</taxon>
        <taxon>Chlorobiota</taxon>
        <taxon>Chlorobiia</taxon>
        <taxon>Chlorobiales</taxon>
        <taxon>Chlorobiaceae</taxon>
        <taxon>Chlorobaculum</taxon>
    </lineage>
</organism>
<dbReference type="PROSITE" id="PS50893">
    <property type="entry name" value="ABC_TRANSPORTER_2"/>
    <property type="match status" value="1"/>
</dbReference>
<dbReference type="GO" id="GO:0005524">
    <property type="term" value="F:ATP binding"/>
    <property type="evidence" value="ECO:0007669"/>
    <property type="project" value="UniProtKB-KW"/>
</dbReference>
<keyword evidence="2 4" id="KW-0067">ATP-binding</keyword>
<dbReference type="PANTHER" id="PTHR43582">
    <property type="entry name" value="LINEARMYCIN RESISTANCE ATP-BINDING PROTEIN LNRL"/>
    <property type="match status" value="1"/>
</dbReference>
<sequence>MLQPTTDIAIQTDRLTRSFGSLVAVKELNLTVQSGEIFGLLGPNGAGKTTTIKMLTTMLPPSSGAATVAGHSILGDSIGVRKRIGYVSQMISADGALTGFENLLLFARIYGVPRRERARRIDEALAFMGLTDARDKLVRTYSGGMIRRLEIALSMLHRPEVLFLDEPTIGLDPAARLQVWKRLKELLETFGTTILLTTHDMEEAEKLCHRIAIMKEGVIAAEGSAEELKRQAGTESMNQVFIHFAGEFSDSKPNFRDINRARRTAKRLG</sequence>
<name>A0A1D8CVD7_CHLLM</name>
<dbReference type="GO" id="GO:0016887">
    <property type="term" value="F:ATP hydrolysis activity"/>
    <property type="evidence" value="ECO:0007669"/>
    <property type="project" value="InterPro"/>
</dbReference>
<evidence type="ECO:0000313" key="4">
    <source>
        <dbReference type="EMBL" id="AOS82800.1"/>
    </source>
</evidence>
<dbReference type="Pfam" id="PF00005">
    <property type="entry name" value="ABC_tran"/>
    <property type="match status" value="1"/>
</dbReference>